<feature type="region of interest" description="Disordered" evidence="1">
    <location>
        <begin position="470"/>
        <end position="495"/>
    </location>
</feature>
<dbReference type="EMBL" id="JAGGJV010000005">
    <property type="protein sequence ID" value="MBP1859372.1"/>
    <property type="molecule type" value="Genomic_DNA"/>
</dbReference>
<evidence type="ECO:0000313" key="3">
    <source>
        <dbReference type="EMBL" id="MBP1859372.1"/>
    </source>
</evidence>
<dbReference type="NCBIfam" id="TIGR00702">
    <property type="entry name" value="YcaO-type kinase domain"/>
    <property type="match status" value="1"/>
</dbReference>
<dbReference type="Proteomes" id="UP000823786">
    <property type="component" value="Unassembled WGS sequence"/>
</dbReference>
<keyword evidence="4" id="KW-1185">Reference proteome</keyword>
<proteinExistence type="predicted"/>
<feature type="domain" description="YcaO" evidence="2">
    <location>
        <begin position="134"/>
        <end position="495"/>
    </location>
</feature>
<evidence type="ECO:0000256" key="1">
    <source>
        <dbReference type="SAM" id="MobiDB-lite"/>
    </source>
</evidence>
<sequence>MRDIVKSKQMFVPSILEQKCLWNYPVERVDNSPHVSMLITALPAKDCINQRRLSMNEHLDTGSGFLFKGNRYFSQKSHGSQRSKPPSETLSEIKELLIAAGVTRLADITGLDKIGVPVTLAIRPTSRTIAVSSGKGVDLVTAMTSGAMESLELHHAEFAKLDYIYCTYSELTQAHNCLRTEELPLRSGEAFNARWPETWTLGWDIVNQQEVAVPIQAALMAPNLTEVRFPSIAAFVTDSNGLASGNDIVEAVLSGLLETIERDAIALHKIRSEISGSLVGKINVATVPYESVQRLKSRIERSGARLALFDCTSDTKVPTFRAAILNDARGVGQIVEGFGTHLSNEMAMLRAITEACQGRAVVIAGARDDVFHFALERVAKADYRRSIAAIDDQQMLQFHPHPESISNYIHKDLNSALHLLQEVNVTQVIVVELKMFDCEQTFVKVIVPGLEGYPGSGYRPRRRALSLTRNLSRSEGNSSGLKSTLFHSQAGGNHG</sequence>
<name>A0ABS4EN37_9HYPH</name>
<gene>
    <name evidence="3" type="ORF">J2Z75_002889</name>
</gene>
<dbReference type="Pfam" id="PF02624">
    <property type="entry name" value="YcaO"/>
    <property type="match status" value="1"/>
</dbReference>
<dbReference type="PROSITE" id="PS51664">
    <property type="entry name" value="YCAO"/>
    <property type="match status" value="1"/>
</dbReference>
<reference evidence="3 4" key="1">
    <citation type="submission" date="2021-03" db="EMBL/GenBank/DDBJ databases">
        <title>Genomic Encyclopedia of Type Strains, Phase IV (KMG-IV): sequencing the most valuable type-strain genomes for metagenomic binning, comparative biology and taxonomic classification.</title>
        <authorList>
            <person name="Goeker M."/>
        </authorList>
    </citation>
    <scope>NUCLEOTIDE SEQUENCE [LARGE SCALE GENOMIC DNA]</scope>
    <source>
        <strain evidence="3 4">DSM 26427</strain>
    </source>
</reference>
<dbReference type="GO" id="GO:0005840">
    <property type="term" value="C:ribosome"/>
    <property type="evidence" value="ECO:0007669"/>
    <property type="project" value="UniProtKB-KW"/>
</dbReference>
<evidence type="ECO:0000313" key="4">
    <source>
        <dbReference type="Proteomes" id="UP000823786"/>
    </source>
</evidence>
<dbReference type="InterPro" id="IPR003776">
    <property type="entry name" value="YcaO-like_dom"/>
</dbReference>
<evidence type="ECO:0000259" key="2">
    <source>
        <dbReference type="PROSITE" id="PS51664"/>
    </source>
</evidence>
<dbReference type="Gene3D" id="3.30.1330.230">
    <property type="match status" value="1"/>
</dbReference>
<keyword evidence="3" id="KW-0687">Ribonucleoprotein</keyword>
<organism evidence="3 4">
    <name type="scientific">Rhizobium herbae</name>
    <dbReference type="NCBI Taxonomy" id="508661"/>
    <lineage>
        <taxon>Bacteria</taxon>
        <taxon>Pseudomonadati</taxon>
        <taxon>Pseudomonadota</taxon>
        <taxon>Alphaproteobacteria</taxon>
        <taxon>Hyphomicrobiales</taxon>
        <taxon>Rhizobiaceae</taxon>
        <taxon>Rhizobium/Agrobacterium group</taxon>
        <taxon>Rhizobium</taxon>
    </lineage>
</organism>
<keyword evidence="3" id="KW-0689">Ribosomal protein</keyword>
<dbReference type="PANTHER" id="PTHR37809">
    <property type="entry name" value="RIBOSOMAL PROTEIN S12 METHYLTHIOTRANSFERASE ACCESSORY FACTOR YCAO"/>
    <property type="match status" value="1"/>
</dbReference>
<dbReference type="RefSeq" id="WP_209853432.1">
    <property type="nucleotide sequence ID" value="NZ_JAGGJV010000005.1"/>
</dbReference>
<protein>
    <submittedName>
        <fullName evidence="3">Ribosomal protein S12 methylthiotransferase accessory factor</fullName>
    </submittedName>
</protein>
<comment type="caution">
    <text evidence="3">The sequence shown here is derived from an EMBL/GenBank/DDBJ whole genome shotgun (WGS) entry which is preliminary data.</text>
</comment>
<accession>A0ABS4EN37</accession>
<dbReference type="PANTHER" id="PTHR37809:SF1">
    <property type="entry name" value="RIBOSOMAL PROTEIN S12 METHYLTHIOTRANSFERASE ACCESSORY FACTOR YCAO"/>
    <property type="match status" value="1"/>
</dbReference>